<evidence type="ECO:0000259" key="2">
    <source>
        <dbReference type="Pfam" id="PF12804"/>
    </source>
</evidence>
<evidence type="ECO:0000313" key="4">
    <source>
        <dbReference type="Proteomes" id="UP000608594"/>
    </source>
</evidence>
<comment type="caution">
    <text evidence="3">The sequence shown here is derived from an EMBL/GenBank/DDBJ whole genome shotgun (WGS) entry which is preliminary data.</text>
</comment>
<dbReference type="GO" id="GO:0016779">
    <property type="term" value="F:nucleotidyltransferase activity"/>
    <property type="evidence" value="ECO:0007669"/>
    <property type="project" value="UniProtKB-ARBA"/>
</dbReference>
<accession>A0A926GEB9</accession>
<sequence length="185" mass="19454">MITGALLLAAGQSRRFGASDKLLAELNGAPLVSHAARALSLPMIPHRVAVVASGDVAAILRPLGFAIVMQPQGRPQSTSLSAGIAEMERLGVARAIVMLGDMPFIQTEDIARLLVFPADQPASAWAANAPMPPAIFPKSWFPRLAALTGDRGAGALLKDLPADARLTLPAERLRDIDRPEDLPTG</sequence>
<reference evidence="3" key="1">
    <citation type="submission" date="2020-08" db="EMBL/GenBank/DDBJ databases">
        <title>Paracoccus amoyensis sp. nov., isolated from the surface seawater at coast of Xiamen, Fujian.</title>
        <authorList>
            <person name="Lyu L."/>
        </authorList>
    </citation>
    <scope>NUCLEOTIDE SEQUENCE</scope>
    <source>
        <strain evidence="3">11-3</strain>
    </source>
</reference>
<dbReference type="SUPFAM" id="SSF53448">
    <property type="entry name" value="Nucleotide-diphospho-sugar transferases"/>
    <property type="match status" value="1"/>
</dbReference>
<feature type="domain" description="MobA-like NTP transferase" evidence="2">
    <location>
        <begin position="5"/>
        <end position="160"/>
    </location>
</feature>
<dbReference type="InterPro" id="IPR029044">
    <property type="entry name" value="Nucleotide-diphossugar_trans"/>
</dbReference>
<dbReference type="RefSeq" id="WP_187794105.1">
    <property type="nucleotide sequence ID" value="NZ_JACOQL010000004.1"/>
</dbReference>
<evidence type="ECO:0000313" key="3">
    <source>
        <dbReference type="EMBL" id="MBC9247605.1"/>
    </source>
</evidence>
<protein>
    <submittedName>
        <fullName evidence="3">Nucleotidyltransferase family protein</fullName>
    </submittedName>
</protein>
<name>A0A926GEB9_9RHOB</name>
<dbReference type="AlphaFoldDB" id="A0A926GEB9"/>
<keyword evidence="4" id="KW-1185">Reference proteome</keyword>
<dbReference type="CDD" id="cd04182">
    <property type="entry name" value="GT_2_like_f"/>
    <property type="match status" value="1"/>
</dbReference>
<dbReference type="PANTHER" id="PTHR43777">
    <property type="entry name" value="MOLYBDENUM COFACTOR CYTIDYLYLTRANSFERASE"/>
    <property type="match status" value="1"/>
</dbReference>
<dbReference type="Gene3D" id="3.90.550.10">
    <property type="entry name" value="Spore Coat Polysaccharide Biosynthesis Protein SpsA, Chain A"/>
    <property type="match status" value="1"/>
</dbReference>
<organism evidence="3 4">
    <name type="scientific">Paracoccus amoyensis</name>
    <dbReference type="NCBI Taxonomy" id="2760093"/>
    <lineage>
        <taxon>Bacteria</taxon>
        <taxon>Pseudomonadati</taxon>
        <taxon>Pseudomonadota</taxon>
        <taxon>Alphaproteobacteria</taxon>
        <taxon>Rhodobacterales</taxon>
        <taxon>Paracoccaceae</taxon>
        <taxon>Paracoccus</taxon>
    </lineage>
</organism>
<keyword evidence="1" id="KW-0460">Magnesium</keyword>
<dbReference type="Proteomes" id="UP000608594">
    <property type="component" value="Unassembled WGS sequence"/>
</dbReference>
<evidence type="ECO:0000256" key="1">
    <source>
        <dbReference type="ARBA" id="ARBA00022842"/>
    </source>
</evidence>
<dbReference type="PANTHER" id="PTHR43777:SF1">
    <property type="entry name" value="MOLYBDENUM COFACTOR CYTIDYLYLTRANSFERASE"/>
    <property type="match status" value="1"/>
</dbReference>
<proteinExistence type="predicted"/>
<dbReference type="InterPro" id="IPR025877">
    <property type="entry name" value="MobA-like_NTP_Trfase"/>
</dbReference>
<dbReference type="EMBL" id="JACOQL010000004">
    <property type="protein sequence ID" value="MBC9247605.1"/>
    <property type="molecule type" value="Genomic_DNA"/>
</dbReference>
<dbReference type="Pfam" id="PF12804">
    <property type="entry name" value="NTP_transf_3"/>
    <property type="match status" value="1"/>
</dbReference>
<gene>
    <name evidence="3" type="ORF">H4P12_13030</name>
</gene>